<feature type="disulfide bond" evidence="4">
    <location>
        <begin position="96"/>
        <end position="105"/>
    </location>
</feature>
<gene>
    <name evidence="8" type="primary">LOC102801989</name>
</gene>
<dbReference type="RefSeq" id="XP_006811322.1">
    <property type="nucleotide sequence ID" value="XM_006811259.1"/>
</dbReference>
<dbReference type="PROSITE" id="PS00022">
    <property type="entry name" value="EGF_1"/>
    <property type="match status" value="3"/>
</dbReference>
<dbReference type="Pfam" id="PF00008">
    <property type="entry name" value="EGF"/>
    <property type="match status" value="1"/>
</dbReference>
<protein>
    <submittedName>
        <fullName evidence="8">Neurogenic locus notch homolog protein 1-like</fullName>
    </submittedName>
</protein>
<dbReference type="Gene3D" id="2.10.25.10">
    <property type="entry name" value="Laminin"/>
    <property type="match status" value="3"/>
</dbReference>
<evidence type="ECO:0000256" key="1">
    <source>
        <dbReference type="ARBA" id="ARBA00022536"/>
    </source>
</evidence>
<dbReference type="SMART" id="SM00179">
    <property type="entry name" value="EGF_CA"/>
    <property type="match status" value="2"/>
</dbReference>
<evidence type="ECO:0000256" key="3">
    <source>
        <dbReference type="ARBA" id="ARBA00023157"/>
    </source>
</evidence>
<keyword evidence="2" id="KW-0677">Repeat</keyword>
<dbReference type="Pfam" id="PF12661">
    <property type="entry name" value="hEGF"/>
    <property type="match status" value="2"/>
</dbReference>
<keyword evidence="7" id="KW-1185">Reference proteome</keyword>
<dbReference type="SMART" id="SM00181">
    <property type="entry name" value="EGF"/>
    <property type="match status" value="3"/>
</dbReference>
<dbReference type="PANTHER" id="PTHR12916:SF9">
    <property type="entry name" value="NEUROGENIC LOCUS NOTCH HOMOLOG PROTEIN 1-RELATED"/>
    <property type="match status" value="1"/>
</dbReference>
<evidence type="ECO:0000313" key="8">
    <source>
        <dbReference type="RefSeq" id="XP_006811322.1"/>
    </source>
</evidence>
<feature type="chain" id="PRO_5046846190" evidence="5">
    <location>
        <begin position="27"/>
        <end position="147"/>
    </location>
</feature>
<feature type="domain" description="EGF-like" evidence="6">
    <location>
        <begin position="107"/>
        <end position="142"/>
    </location>
</feature>
<keyword evidence="1 4" id="KW-0245">EGF-like domain</keyword>
<proteinExistence type="predicted"/>
<name>A0ABM0LU81_SACKO</name>
<evidence type="ECO:0000256" key="2">
    <source>
        <dbReference type="ARBA" id="ARBA00022737"/>
    </source>
</evidence>
<comment type="caution">
    <text evidence="4">Lacks conserved residue(s) required for the propagation of feature annotation.</text>
</comment>
<evidence type="ECO:0000256" key="5">
    <source>
        <dbReference type="SAM" id="SignalP"/>
    </source>
</evidence>
<feature type="disulfide bond" evidence="4">
    <location>
        <begin position="58"/>
        <end position="67"/>
    </location>
</feature>
<dbReference type="GeneID" id="102801989"/>
<sequence>MNTRTSAVSLACVTCVLILATSTVTGFFIRRTDPCRLNRCLNGGRCHALSGSGFYCSCPRGYHGSYCSLGNGMCEYHQCHNGGTCVDIGGWATCRCFFGYYGRDCSASVCDDFRCNHGGTCVVDFDSPKCQCRDNHHGDHCQFSSTS</sequence>
<evidence type="ECO:0000313" key="7">
    <source>
        <dbReference type="Proteomes" id="UP000694865"/>
    </source>
</evidence>
<dbReference type="PROSITE" id="PS01186">
    <property type="entry name" value="EGF_2"/>
    <property type="match status" value="2"/>
</dbReference>
<keyword evidence="3 4" id="KW-1015">Disulfide bond</keyword>
<dbReference type="PROSITE" id="PS50026">
    <property type="entry name" value="EGF_3"/>
    <property type="match status" value="3"/>
</dbReference>
<feature type="domain" description="EGF-like" evidence="6">
    <location>
        <begin position="31"/>
        <end position="68"/>
    </location>
</feature>
<reference evidence="8" key="1">
    <citation type="submission" date="2025-08" db="UniProtKB">
        <authorList>
            <consortium name="RefSeq"/>
        </authorList>
    </citation>
    <scope>IDENTIFICATION</scope>
    <source>
        <tissue evidence="8">Testes</tissue>
    </source>
</reference>
<feature type="signal peptide" evidence="5">
    <location>
        <begin position="1"/>
        <end position="26"/>
    </location>
</feature>
<dbReference type="SUPFAM" id="SSF57196">
    <property type="entry name" value="EGF/Laminin"/>
    <property type="match status" value="3"/>
</dbReference>
<dbReference type="InterPro" id="IPR000742">
    <property type="entry name" value="EGF"/>
</dbReference>
<dbReference type="InterPro" id="IPR013032">
    <property type="entry name" value="EGF-like_CS"/>
</dbReference>
<dbReference type="CDD" id="cd00054">
    <property type="entry name" value="EGF_CA"/>
    <property type="match status" value="2"/>
</dbReference>
<dbReference type="Proteomes" id="UP000694865">
    <property type="component" value="Unplaced"/>
</dbReference>
<evidence type="ECO:0000256" key="4">
    <source>
        <dbReference type="PROSITE-ProRule" id="PRU00076"/>
    </source>
</evidence>
<dbReference type="PANTHER" id="PTHR12916">
    <property type="entry name" value="CYTOCHROME C OXIDASE POLYPEPTIDE VIC-2"/>
    <property type="match status" value="1"/>
</dbReference>
<feature type="disulfide bond" evidence="4">
    <location>
        <begin position="132"/>
        <end position="141"/>
    </location>
</feature>
<dbReference type="InterPro" id="IPR001881">
    <property type="entry name" value="EGF-like_Ca-bd_dom"/>
</dbReference>
<feature type="domain" description="EGF-like" evidence="6">
    <location>
        <begin position="70"/>
        <end position="106"/>
    </location>
</feature>
<accession>A0ABM0LU81</accession>
<evidence type="ECO:0000259" key="6">
    <source>
        <dbReference type="PROSITE" id="PS50026"/>
    </source>
</evidence>
<organism evidence="7 8">
    <name type="scientific">Saccoglossus kowalevskii</name>
    <name type="common">Acorn worm</name>
    <dbReference type="NCBI Taxonomy" id="10224"/>
    <lineage>
        <taxon>Eukaryota</taxon>
        <taxon>Metazoa</taxon>
        <taxon>Hemichordata</taxon>
        <taxon>Enteropneusta</taxon>
        <taxon>Harrimaniidae</taxon>
        <taxon>Saccoglossus</taxon>
    </lineage>
</organism>
<keyword evidence="5" id="KW-0732">Signal</keyword>